<dbReference type="InterPro" id="IPR005813">
    <property type="entry name" value="Ribosomal_bL20"/>
</dbReference>
<proteinExistence type="inferred from homology"/>
<dbReference type="Gene3D" id="6.10.160.10">
    <property type="match status" value="1"/>
</dbReference>
<keyword evidence="3 7" id="KW-0694">RNA-binding</keyword>
<dbReference type="Gene3D" id="1.10.1900.20">
    <property type="entry name" value="Ribosomal protein L20"/>
    <property type="match status" value="1"/>
</dbReference>
<organism evidence="8 9">
    <name type="scientific">Sphagnum jensenii</name>
    <dbReference type="NCBI Taxonomy" id="128206"/>
    <lineage>
        <taxon>Eukaryota</taxon>
        <taxon>Viridiplantae</taxon>
        <taxon>Streptophyta</taxon>
        <taxon>Embryophyta</taxon>
        <taxon>Bryophyta</taxon>
        <taxon>Sphagnophytina</taxon>
        <taxon>Sphagnopsida</taxon>
        <taxon>Sphagnales</taxon>
        <taxon>Sphagnaceae</taxon>
        <taxon>Sphagnum</taxon>
    </lineage>
</organism>
<name>A0ABP1AX51_9BRYO</name>
<gene>
    <name evidence="8" type="ORF">CSSPJE1EN2_LOCUS9967</name>
</gene>
<dbReference type="PANTHER" id="PTHR10986">
    <property type="entry name" value="39S RIBOSOMAL PROTEIN L20"/>
    <property type="match status" value="1"/>
</dbReference>
<comment type="function">
    <text evidence="7">Binds directly to 23S ribosomal RNA and is necessary for the in vitro assembly process of the 50S ribosomal subunit. It is not involved in the protein synthesizing functions of that subunit.</text>
</comment>
<evidence type="ECO:0000256" key="7">
    <source>
        <dbReference type="RuleBase" id="RU004311"/>
    </source>
</evidence>
<keyword evidence="2 7" id="KW-0699">rRNA-binding</keyword>
<keyword evidence="4 6" id="KW-0689">Ribosomal protein</keyword>
<evidence type="ECO:0000256" key="3">
    <source>
        <dbReference type="ARBA" id="ARBA00022884"/>
    </source>
</evidence>
<evidence type="ECO:0000256" key="1">
    <source>
        <dbReference type="ARBA" id="ARBA00007698"/>
    </source>
</evidence>
<dbReference type="Proteomes" id="UP001497522">
    <property type="component" value="Chromosome 16"/>
</dbReference>
<dbReference type="PRINTS" id="PR00062">
    <property type="entry name" value="RIBOSOMALL20"/>
</dbReference>
<keyword evidence="5 6" id="KW-0687">Ribonucleoprotein</keyword>
<evidence type="ECO:0000256" key="2">
    <source>
        <dbReference type="ARBA" id="ARBA00022730"/>
    </source>
</evidence>
<evidence type="ECO:0000256" key="6">
    <source>
        <dbReference type="RuleBase" id="RU000561"/>
    </source>
</evidence>
<evidence type="ECO:0000256" key="4">
    <source>
        <dbReference type="ARBA" id="ARBA00022980"/>
    </source>
</evidence>
<dbReference type="NCBIfam" id="TIGR01032">
    <property type="entry name" value="rplT_bact"/>
    <property type="match status" value="1"/>
</dbReference>
<sequence>MNNKTILQLAKGFRGRSKNCIRVARERVEKALQYAYRDRRNKKRDMRALWIQRINAGTRQHGVNYGQFMHGLSKENINLNRKVLSEIAMYEPYSFKSLVDLSRIAFTQVKIKQ</sequence>
<protein>
    <recommendedName>
        <fullName evidence="7">50S ribosomal protein L20</fullName>
    </recommendedName>
</protein>
<dbReference type="PROSITE" id="PS00937">
    <property type="entry name" value="RIBOSOMAL_L20"/>
    <property type="match status" value="1"/>
</dbReference>
<dbReference type="SUPFAM" id="SSF74731">
    <property type="entry name" value="Ribosomal protein L20"/>
    <property type="match status" value="1"/>
</dbReference>
<accession>A0ABP1AX51</accession>
<evidence type="ECO:0000256" key="5">
    <source>
        <dbReference type="ARBA" id="ARBA00023274"/>
    </source>
</evidence>
<dbReference type="InterPro" id="IPR049946">
    <property type="entry name" value="RIBOSOMAL_L20_CS"/>
</dbReference>
<evidence type="ECO:0000313" key="9">
    <source>
        <dbReference type="Proteomes" id="UP001497522"/>
    </source>
</evidence>
<dbReference type="EMBL" id="OZ023717">
    <property type="protein sequence ID" value="CAK9866972.1"/>
    <property type="molecule type" value="Genomic_DNA"/>
</dbReference>
<dbReference type="CDD" id="cd07026">
    <property type="entry name" value="Ribosomal_L20"/>
    <property type="match status" value="1"/>
</dbReference>
<keyword evidence="9" id="KW-1185">Reference proteome</keyword>
<evidence type="ECO:0000313" key="8">
    <source>
        <dbReference type="EMBL" id="CAK9866972.1"/>
    </source>
</evidence>
<reference evidence="8" key="1">
    <citation type="submission" date="2024-03" db="EMBL/GenBank/DDBJ databases">
        <authorList>
            <consortium name="ELIXIR-Norway"/>
            <consortium name="Elixir Norway"/>
        </authorList>
    </citation>
    <scope>NUCLEOTIDE SEQUENCE</scope>
</reference>
<dbReference type="InterPro" id="IPR035566">
    <property type="entry name" value="Ribosomal_protein_bL20_C"/>
</dbReference>
<dbReference type="HAMAP" id="MF_00382">
    <property type="entry name" value="Ribosomal_bL20"/>
    <property type="match status" value="1"/>
</dbReference>
<dbReference type="Pfam" id="PF00453">
    <property type="entry name" value="Ribosomal_L20"/>
    <property type="match status" value="1"/>
</dbReference>
<comment type="similarity">
    <text evidence="1 6">Belongs to the bacterial ribosomal protein bL20 family.</text>
</comment>